<feature type="domain" description="KIB1-4 beta-propeller" evidence="1">
    <location>
        <begin position="13"/>
        <end position="147"/>
    </location>
</feature>
<dbReference type="InterPro" id="IPR005174">
    <property type="entry name" value="KIB1-4_b-propeller"/>
</dbReference>
<evidence type="ECO:0000259" key="1">
    <source>
        <dbReference type="Pfam" id="PF03478"/>
    </source>
</evidence>
<sequence length="207" mass="23552">MKGDAPKRGKFTIFEDPVYCNGCLYAGMETSLGFIVVVIEKLQPTGFSISINCTYDVMLTLIPPIIGGFEQIISKLIGFDNVLFRIEVLHALDRVVAVFVHKFDCSQRVWEKVENIKDKVFFISCYDSAFACQAINPETEGGRIYIALKNCNFVYIYNIEDRSLATSPHFSNLSKTLTCPMWFMPENRMTGPLKEEIGKAHQVRQRE</sequence>
<dbReference type="EMBL" id="LXQA010033854">
    <property type="protein sequence ID" value="MCH97006.1"/>
    <property type="molecule type" value="Genomic_DNA"/>
</dbReference>
<evidence type="ECO:0000313" key="2">
    <source>
        <dbReference type="EMBL" id="MCH97006.1"/>
    </source>
</evidence>
<keyword evidence="3" id="KW-1185">Reference proteome</keyword>
<organism evidence="2 3">
    <name type="scientific">Trifolium medium</name>
    <dbReference type="NCBI Taxonomy" id="97028"/>
    <lineage>
        <taxon>Eukaryota</taxon>
        <taxon>Viridiplantae</taxon>
        <taxon>Streptophyta</taxon>
        <taxon>Embryophyta</taxon>
        <taxon>Tracheophyta</taxon>
        <taxon>Spermatophyta</taxon>
        <taxon>Magnoliopsida</taxon>
        <taxon>eudicotyledons</taxon>
        <taxon>Gunneridae</taxon>
        <taxon>Pentapetalae</taxon>
        <taxon>rosids</taxon>
        <taxon>fabids</taxon>
        <taxon>Fabales</taxon>
        <taxon>Fabaceae</taxon>
        <taxon>Papilionoideae</taxon>
        <taxon>50 kb inversion clade</taxon>
        <taxon>NPAAA clade</taxon>
        <taxon>Hologalegina</taxon>
        <taxon>IRL clade</taxon>
        <taxon>Trifolieae</taxon>
        <taxon>Trifolium</taxon>
    </lineage>
</organism>
<gene>
    <name evidence="2" type="ORF">A2U01_0017999</name>
</gene>
<accession>A0A392NAY4</accession>
<feature type="non-terminal residue" evidence="2">
    <location>
        <position position="207"/>
    </location>
</feature>
<reference evidence="2 3" key="1">
    <citation type="journal article" date="2018" name="Front. Plant Sci.">
        <title>Red Clover (Trifolium pratense) and Zigzag Clover (T. medium) - A Picture of Genomic Similarities and Differences.</title>
        <authorList>
            <person name="Dluhosova J."/>
            <person name="Istvanek J."/>
            <person name="Nedelnik J."/>
            <person name="Repkova J."/>
        </authorList>
    </citation>
    <scope>NUCLEOTIDE SEQUENCE [LARGE SCALE GENOMIC DNA]</scope>
    <source>
        <strain evidence="3">cv. 10/8</strain>
        <tissue evidence="2">Leaf</tissue>
    </source>
</reference>
<evidence type="ECO:0000313" key="3">
    <source>
        <dbReference type="Proteomes" id="UP000265520"/>
    </source>
</evidence>
<protein>
    <submittedName>
        <fullName evidence="2">F-box family protein</fullName>
    </submittedName>
</protein>
<dbReference type="PANTHER" id="PTHR40891">
    <property type="entry name" value="DUF295 DOMAIN-CONTAINING PROTEIN"/>
    <property type="match status" value="1"/>
</dbReference>
<dbReference type="AlphaFoldDB" id="A0A392NAY4"/>
<dbReference type="PANTHER" id="PTHR40891:SF1">
    <property type="entry name" value="DUF295 DOMAIN-CONTAINING PROTEIN"/>
    <property type="match status" value="1"/>
</dbReference>
<proteinExistence type="predicted"/>
<dbReference type="Pfam" id="PF03478">
    <property type="entry name" value="Beta-prop_KIB1-4"/>
    <property type="match status" value="1"/>
</dbReference>
<dbReference type="Proteomes" id="UP000265520">
    <property type="component" value="Unassembled WGS sequence"/>
</dbReference>
<comment type="caution">
    <text evidence="2">The sequence shown here is derived from an EMBL/GenBank/DDBJ whole genome shotgun (WGS) entry which is preliminary data.</text>
</comment>
<name>A0A392NAY4_9FABA</name>